<dbReference type="AlphaFoldDB" id="A0A1G9XR82"/>
<dbReference type="STRING" id="996166.SAMN05192554_11172"/>
<dbReference type="Gene3D" id="3.30.1330.10">
    <property type="entry name" value="PurM-like, N-terminal domain"/>
    <property type="match status" value="1"/>
</dbReference>
<dbReference type="OrthoDB" id="31494at2157"/>
<sequence length="336" mass="35002">MTDRGKIDRSFFDDVIYPNLGAERDDVALGPRHGVDFGVLDVGGRAIVAATDPVSILPDLGWERAARFALGVVLADVAVSGIPPSHLAISFSLPPELRDDEFAAVWETMADDLSDLGTTVLTGHTARYAGCSFPWVGGATVLGVGDHEDVVRPDGARPGDHLLVTHGPAVEATALFAALFPDDIDLPDDVLARQAERLPTTEHVRDALLAAASGPVTAMHDATECGLQGALVELAAGAGVRLDVDSAATPVSDEAAAICDALEMEPWAATTSGSLLVAVRPEGVDAVVEALESRGTPVADAGRVRDGDGVYVDGERVEHPEEDPAWRVWAELSGGG</sequence>
<dbReference type="Pfam" id="PF00586">
    <property type="entry name" value="AIRS"/>
    <property type="match status" value="1"/>
</dbReference>
<dbReference type="SUPFAM" id="SSF56042">
    <property type="entry name" value="PurM C-terminal domain-like"/>
    <property type="match status" value="1"/>
</dbReference>
<dbReference type="Proteomes" id="UP000199370">
    <property type="component" value="Unassembled WGS sequence"/>
</dbReference>
<accession>A0A1G9XR82</accession>
<dbReference type="Gene3D" id="3.90.650.10">
    <property type="entry name" value="PurM-like C-terminal domain"/>
    <property type="match status" value="1"/>
</dbReference>
<dbReference type="InterPro" id="IPR036676">
    <property type="entry name" value="PurM-like_C_sf"/>
</dbReference>
<dbReference type="InterPro" id="IPR036921">
    <property type="entry name" value="PurM-like_N_sf"/>
</dbReference>
<dbReference type="InterPro" id="IPR016188">
    <property type="entry name" value="PurM-like_N"/>
</dbReference>
<proteinExistence type="inferred from homology"/>
<evidence type="ECO:0000313" key="4">
    <source>
        <dbReference type="EMBL" id="SDM98695.1"/>
    </source>
</evidence>
<organism evidence="4 5">
    <name type="scientific">Haloarchaeobius iranensis</name>
    <dbReference type="NCBI Taxonomy" id="996166"/>
    <lineage>
        <taxon>Archaea</taxon>
        <taxon>Methanobacteriati</taxon>
        <taxon>Methanobacteriota</taxon>
        <taxon>Stenosarchaea group</taxon>
        <taxon>Halobacteria</taxon>
        <taxon>Halobacteriales</taxon>
        <taxon>Halorubellaceae</taxon>
        <taxon>Haloarchaeobius</taxon>
    </lineage>
</organism>
<evidence type="ECO:0000313" key="5">
    <source>
        <dbReference type="Proteomes" id="UP000199370"/>
    </source>
</evidence>
<feature type="domain" description="PurM-like C-terminal" evidence="3">
    <location>
        <begin position="157"/>
        <end position="312"/>
    </location>
</feature>
<dbReference type="InterPro" id="IPR011854">
    <property type="entry name" value="HypE"/>
</dbReference>
<evidence type="ECO:0000259" key="3">
    <source>
        <dbReference type="Pfam" id="PF02769"/>
    </source>
</evidence>
<dbReference type="InterPro" id="IPR010918">
    <property type="entry name" value="PurM-like_C_dom"/>
</dbReference>
<dbReference type="RefSeq" id="WP_089733869.1">
    <property type="nucleotide sequence ID" value="NZ_FNIA01000011.1"/>
</dbReference>
<dbReference type="PANTHER" id="PTHR30303:SF4">
    <property type="entry name" value="HYDROGENASE EXPRESSION_FORMATION PROTEIN HYPE"/>
    <property type="match status" value="1"/>
</dbReference>
<gene>
    <name evidence="4" type="ORF">SAMN05192554_11172</name>
</gene>
<comment type="similarity">
    <text evidence="1">Belongs to the HypE family.</text>
</comment>
<feature type="domain" description="PurM-like N-terminal" evidence="2">
    <location>
        <begin position="36"/>
        <end position="130"/>
    </location>
</feature>
<dbReference type="CDD" id="cd06061">
    <property type="entry name" value="PurM-like1"/>
    <property type="match status" value="1"/>
</dbReference>
<keyword evidence="5" id="KW-1185">Reference proteome</keyword>
<evidence type="ECO:0000259" key="2">
    <source>
        <dbReference type="Pfam" id="PF00586"/>
    </source>
</evidence>
<evidence type="ECO:0000256" key="1">
    <source>
        <dbReference type="ARBA" id="ARBA00006243"/>
    </source>
</evidence>
<dbReference type="PANTHER" id="PTHR30303">
    <property type="entry name" value="HYDROGENASE ISOENZYMES FORMATION PROTEIN HYPE"/>
    <property type="match status" value="1"/>
</dbReference>
<name>A0A1G9XR82_9EURY</name>
<dbReference type="GO" id="GO:0051604">
    <property type="term" value="P:protein maturation"/>
    <property type="evidence" value="ECO:0007669"/>
    <property type="project" value="TreeGrafter"/>
</dbReference>
<dbReference type="Pfam" id="PF02769">
    <property type="entry name" value="AIRS_C"/>
    <property type="match status" value="1"/>
</dbReference>
<dbReference type="SUPFAM" id="SSF55326">
    <property type="entry name" value="PurM N-terminal domain-like"/>
    <property type="match status" value="1"/>
</dbReference>
<protein>
    <submittedName>
        <fullName evidence="4">Hydrogenase expression/formation protein HypE</fullName>
    </submittedName>
</protein>
<dbReference type="EMBL" id="FNIA01000011">
    <property type="protein sequence ID" value="SDM98695.1"/>
    <property type="molecule type" value="Genomic_DNA"/>
</dbReference>
<dbReference type="PIRSF" id="PIRSF005644">
    <property type="entry name" value="Hdrgns_mtr_HypE"/>
    <property type="match status" value="1"/>
</dbReference>
<reference evidence="4 5" key="1">
    <citation type="submission" date="2016-10" db="EMBL/GenBank/DDBJ databases">
        <authorList>
            <person name="de Groot N.N."/>
        </authorList>
    </citation>
    <scope>NUCLEOTIDE SEQUENCE [LARGE SCALE GENOMIC DNA]</scope>
    <source>
        <strain evidence="5">EB21,IBRC-M 10013,KCTC 4048</strain>
    </source>
</reference>